<feature type="transmembrane region" description="Helical" evidence="8">
    <location>
        <begin position="366"/>
        <end position="383"/>
    </location>
</feature>
<feature type="transmembrane region" description="Helical" evidence="8">
    <location>
        <begin position="167"/>
        <end position="187"/>
    </location>
</feature>
<evidence type="ECO:0000256" key="3">
    <source>
        <dbReference type="ARBA" id="ARBA00022475"/>
    </source>
</evidence>
<feature type="transmembrane region" description="Helical" evidence="8">
    <location>
        <begin position="141"/>
        <end position="161"/>
    </location>
</feature>
<evidence type="ECO:0000256" key="6">
    <source>
        <dbReference type="ARBA" id="ARBA00023136"/>
    </source>
</evidence>
<feature type="region of interest" description="Disordered" evidence="7">
    <location>
        <begin position="1"/>
        <end position="33"/>
    </location>
</feature>
<dbReference type="GO" id="GO:0005886">
    <property type="term" value="C:plasma membrane"/>
    <property type="evidence" value="ECO:0007669"/>
    <property type="project" value="UniProtKB-SubCell"/>
</dbReference>
<evidence type="ECO:0000256" key="1">
    <source>
        <dbReference type="ARBA" id="ARBA00004651"/>
    </source>
</evidence>
<dbReference type="PANTHER" id="PTHR23517">
    <property type="entry name" value="RESISTANCE PROTEIN MDTM, PUTATIVE-RELATED-RELATED"/>
    <property type="match status" value="1"/>
</dbReference>
<keyword evidence="6 8" id="KW-0472">Membrane</keyword>
<evidence type="ECO:0000256" key="8">
    <source>
        <dbReference type="SAM" id="Phobius"/>
    </source>
</evidence>
<proteinExistence type="predicted"/>
<feature type="transmembrane region" description="Helical" evidence="8">
    <location>
        <begin position="233"/>
        <end position="256"/>
    </location>
</feature>
<feature type="domain" description="Major facilitator superfamily (MFS) profile" evidence="9">
    <location>
        <begin position="74"/>
        <end position="459"/>
    </location>
</feature>
<dbReference type="SUPFAM" id="SSF103473">
    <property type="entry name" value="MFS general substrate transporter"/>
    <property type="match status" value="1"/>
</dbReference>
<feature type="transmembrane region" description="Helical" evidence="8">
    <location>
        <begin position="76"/>
        <end position="98"/>
    </location>
</feature>
<feature type="transmembrane region" description="Helical" evidence="8">
    <location>
        <begin position="277"/>
        <end position="302"/>
    </location>
</feature>
<keyword evidence="11" id="KW-1185">Reference proteome</keyword>
<evidence type="ECO:0000256" key="2">
    <source>
        <dbReference type="ARBA" id="ARBA00022448"/>
    </source>
</evidence>
<dbReference type="PROSITE" id="PS50850">
    <property type="entry name" value="MFS"/>
    <property type="match status" value="1"/>
</dbReference>
<feature type="compositionally biased region" description="Polar residues" evidence="7">
    <location>
        <begin position="1"/>
        <end position="11"/>
    </location>
</feature>
<name>A0A2S9PZM7_9ACTN</name>
<evidence type="ECO:0000256" key="5">
    <source>
        <dbReference type="ARBA" id="ARBA00022989"/>
    </source>
</evidence>
<dbReference type="Gene3D" id="1.20.1250.20">
    <property type="entry name" value="MFS general substrate transporter like domains"/>
    <property type="match status" value="1"/>
</dbReference>
<feature type="transmembrane region" description="Helical" evidence="8">
    <location>
        <begin position="432"/>
        <end position="452"/>
    </location>
</feature>
<dbReference type="Proteomes" id="UP000239322">
    <property type="component" value="Unassembled WGS sequence"/>
</dbReference>
<keyword evidence="3" id="KW-1003">Cell membrane</keyword>
<accession>A0A2S9PZM7</accession>
<dbReference type="GO" id="GO:0022857">
    <property type="term" value="F:transmembrane transporter activity"/>
    <property type="evidence" value="ECO:0007669"/>
    <property type="project" value="InterPro"/>
</dbReference>
<sequence length="460" mass="47149">MTFGGNSNVHSRPSALPSHRCRSASSPSHRSRGTRAVLVRCRLTGGGMVGSAGAGGRRPGSDALGRAGEGRRRRHFWLLAGVLSAVLTGANIPAPLYVIYEAQFHFKPDLTTVVFGVYAVGVLTSLLCYGRASDHLGRRSVIAAAIVLMALSAAIFLTAQNVLMLCLARLVSGLAIGLVAAPATAGLSELEPDGDARRAAVVATAASMIGLGLGPVLSGLLSEYAPAPTRLVYAAYLGLLTLAGLILASLPETVPLRDRRYAPRLDVGLPVGVRAEFLPAAMGVFSGFFVLGLFVGLIPSFLGNDLHWTSHALGGAVVFLLFGVAATAELRARSSPDRRALGVGLMALPVGLLLIVLAFAWASLPLFLVATVLGGSAVGLVFIGGQSTVNRIAPAQRRAAVTSALFLAAYSGFSVPVVAVGVASVHLGTLRATAGATIGFAVICAVALTVLARAGRGARP</sequence>
<keyword evidence="5 8" id="KW-1133">Transmembrane helix</keyword>
<evidence type="ECO:0000313" key="11">
    <source>
        <dbReference type="Proteomes" id="UP000239322"/>
    </source>
</evidence>
<comment type="caution">
    <text evidence="10">The sequence shown here is derived from an EMBL/GenBank/DDBJ whole genome shotgun (WGS) entry which is preliminary data.</text>
</comment>
<evidence type="ECO:0000313" key="10">
    <source>
        <dbReference type="EMBL" id="PRH79842.1"/>
    </source>
</evidence>
<protein>
    <submittedName>
        <fullName evidence="10">MFS transporter</fullName>
    </submittedName>
</protein>
<gene>
    <name evidence="10" type="ORF">C6N75_07520</name>
</gene>
<evidence type="ECO:0000256" key="4">
    <source>
        <dbReference type="ARBA" id="ARBA00022692"/>
    </source>
</evidence>
<evidence type="ECO:0000259" key="9">
    <source>
        <dbReference type="PROSITE" id="PS50850"/>
    </source>
</evidence>
<dbReference type="InterPro" id="IPR050171">
    <property type="entry name" value="MFS_Transporters"/>
</dbReference>
<dbReference type="AlphaFoldDB" id="A0A2S9PZM7"/>
<evidence type="ECO:0000256" key="7">
    <source>
        <dbReference type="SAM" id="MobiDB-lite"/>
    </source>
</evidence>
<feature type="transmembrane region" description="Helical" evidence="8">
    <location>
        <begin position="308"/>
        <end position="328"/>
    </location>
</feature>
<feature type="transmembrane region" description="Helical" evidence="8">
    <location>
        <begin position="404"/>
        <end position="426"/>
    </location>
</feature>
<dbReference type="EMBL" id="PVLV01000097">
    <property type="protein sequence ID" value="PRH79842.1"/>
    <property type="molecule type" value="Genomic_DNA"/>
</dbReference>
<dbReference type="Pfam" id="PF07690">
    <property type="entry name" value="MFS_1"/>
    <property type="match status" value="1"/>
</dbReference>
<reference evidence="10 11" key="1">
    <citation type="submission" date="2018-03" db="EMBL/GenBank/DDBJ databases">
        <title>Novel Streptomyces sp. from soil.</title>
        <authorList>
            <person name="Tan G.Y.A."/>
            <person name="Lee Z.Y."/>
        </authorList>
    </citation>
    <scope>NUCLEOTIDE SEQUENCE [LARGE SCALE GENOMIC DNA]</scope>
    <source>
        <strain evidence="10 11">ST5x</strain>
    </source>
</reference>
<dbReference type="OrthoDB" id="3177957at2"/>
<keyword evidence="2" id="KW-0813">Transport</keyword>
<dbReference type="InterPro" id="IPR020846">
    <property type="entry name" value="MFS_dom"/>
</dbReference>
<organism evidence="10 11">
    <name type="scientific">Streptomyces solincola</name>
    <dbReference type="NCBI Taxonomy" id="2100817"/>
    <lineage>
        <taxon>Bacteria</taxon>
        <taxon>Bacillati</taxon>
        <taxon>Actinomycetota</taxon>
        <taxon>Actinomycetes</taxon>
        <taxon>Kitasatosporales</taxon>
        <taxon>Streptomycetaceae</taxon>
        <taxon>Streptomyces</taxon>
    </lineage>
</organism>
<comment type="subcellular location">
    <subcellularLocation>
        <location evidence="1">Cell membrane</location>
        <topology evidence="1">Multi-pass membrane protein</topology>
    </subcellularLocation>
</comment>
<feature type="transmembrane region" description="Helical" evidence="8">
    <location>
        <begin position="199"/>
        <end position="221"/>
    </location>
</feature>
<dbReference type="PANTHER" id="PTHR23517:SF13">
    <property type="entry name" value="MAJOR FACILITATOR SUPERFAMILY MFS_1"/>
    <property type="match status" value="1"/>
</dbReference>
<feature type="transmembrane region" description="Helical" evidence="8">
    <location>
        <begin position="110"/>
        <end position="129"/>
    </location>
</feature>
<dbReference type="InterPro" id="IPR036259">
    <property type="entry name" value="MFS_trans_sf"/>
</dbReference>
<feature type="transmembrane region" description="Helical" evidence="8">
    <location>
        <begin position="340"/>
        <end position="360"/>
    </location>
</feature>
<keyword evidence="4 8" id="KW-0812">Transmembrane</keyword>
<dbReference type="InterPro" id="IPR011701">
    <property type="entry name" value="MFS"/>
</dbReference>